<evidence type="ECO:0000256" key="7">
    <source>
        <dbReference type="ARBA" id="ARBA00023136"/>
    </source>
</evidence>
<keyword evidence="6 8" id="KW-1133">Transmembrane helix</keyword>
<comment type="similarity">
    <text evidence="2">Belongs to the autoinducer-2 exporter (AI-2E) (TC 2.A.86) family.</text>
</comment>
<dbReference type="InterPro" id="IPR002549">
    <property type="entry name" value="AI-2E-like"/>
</dbReference>
<evidence type="ECO:0000256" key="6">
    <source>
        <dbReference type="ARBA" id="ARBA00022989"/>
    </source>
</evidence>
<feature type="transmembrane region" description="Helical" evidence="8">
    <location>
        <begin position="7"/>
        <end position="24"/>
    </location>
</feature>
<sequence length="342" mass="38431">MMGKSLLNFLPIYILVALTVFLFVFKDFIIQVLLALIFAIVLSPPVDLLEKKRIPRFFGSVMVFSLVILSIVIIYLLIAHILNFEVQKLMISFPEYLKNFDEFFQNFLNNLQINPGHYIWLNLITQKLHEHVQEWLGNFLNLLGTSTFDLINKALSWLIFPILTLFFMKDLPVLTNGILKMCPKNKKVLIMGVGSCLTHGIRAYVKGQLILSITIGILTGLGLFFLGIEYFFLLGVLAAILEFIPYLGPIIAAIPALIISIAISPIKAFAVLIFYIILHQLEGVIIAPNIMSKSIDVPPSLVIIILTIAASLGSIPGMLLAIPLTAISKLLYEYWQKNHHKP</sequence>
<evidence type="ECO:0000256" key="8">
    <source>
        <dbReference type="SAM" id="Phobius"/>
    </source>
</evidence>
<dbReference type="PANTHER" id="PTHR21716:SF53">
    <property type="entry name" value="PERMEASE PERM-RELATED"/>
    <property type="match status" value="1"/>
</dbReference>
<dbReference type="AlphaFoldDB" id="A0A7C5P861"/>
<comment type="subcellular location">
    <subcellularLocation>
        <location evidence="1">Cell membrane</location>
        <topology evidence="1">Multi-pass membrane protein</topology>
    </subcellularLocation>
</comment>
<keyword evidence="3" id="KW-0813">Transport</keyword>
<feature type="transmembrane region" description="Helical" evidence="8">
    <location>
        <begin position="61"/>
        <end position="82"/>
    </location>
</feature>
<dbReference type="GO" id="GO:0055085">
    <property type="term" value="P:transmembrane transport"/>
    <property type="evidence" value="ECO:0007669"/>
    <property type="project" value="TreeGrafter"/>
</dbReference>
<evidence type="ECO:0000256" key="1">
    <source>
        <dbReference type="ARBA" id="ARBA00004651"/>
    </source>
</evidence>
<evidence type="ECO:0000313" key="9">
    <source>
        <dbReference type="EMBL" id="HHI65705.1"/>
    </source>
</evidence>
<feature type="transmembrane region" description="Helical" evidence="8">
    <location>
        <begin position="301"/>
        <end position="327"/>
    </location>
</feature>
<feature type="transmembrane region" description="Helical" evidence="8">
    <location>
        <begin position="256"/>
        <end position="281"/>
    </location>
</feature>
<dbReference type="EMBL" id="DRUY01000136">
    <property type="protein sequence ID" value="HHI65705.1"/>
    <property type="molecule type" value="Genomic_DNA"/>
</dbReference>
<comment type="caution">
    <text evidence="9">The sequence shown here is derived from an EMBL/GenBank/DDBJ whole genome shotgun (WGS) entry which is preliminary data.</text>
</comment>
<evidence type="ECO:0000256" key="3">
    <source>
        <dbReference type="ARBA" id="ARBA00022448"/>
    </source>
</evidence>
<accession>A0A7C5P861</accession>
<organism evidence="9">
    <name type="scientific">Thermodesulfobium narugense</name>
    <dbReference type="NCBI Taxonomy" id="184064"/>
    <lineage>
        <taxon>Bacteria</taxon>
        <taxon>Pseudomonadati</taxon>
        <taxon>Thermodesulfobiota</taxon>
        <taxon>Thermodesulfobiia</taxon>
        <taxon>Thermodesulfobiales</taxon>
        <taxon>Thermodesulfobiaceae</taxon>
        <taxon>Thermodesulfobium</taxon>
    </lineage>
</organism>
<gene>
    <name evidence="9" type="ORF">ENL70_04070</name>
</gene>
<evidence type="ECO:0000256" key="5">
    <source>
        <dbReference type="ARBA" id="ARBA00022692"/>
    </source>
</evidence>
<proteinExistence type="inferred from homology"/>
<keyword evidence="5 8" id="KW-0812">Transmembrane</keyword>
<evidence type="ECO:0000256" key="2">
    <source>
        <dbReference type="ARBA" id="ARBA00009773"/>
    </source>
</evidence>
<reference evidence="9" key="1">
    <citation type="journal article" date="2020" name="mSystems">
        <title>Genome- and Community-Level Interaction Insights into Carbon Utilization and Element Cycling Functions of Hydrothermarchaeota in Hydrothermal Sediment.</title>
        <authorList>
            <person name="Zhou Z."/>
            <person name="Liu Y."/>
            <person name="Xu W."/>
            <person name="Pan J."/>
            <person name="Luo Z.H."/>
            <person name="Li M."/>
        </authorList>
    </citation>
    <scope>NUCLEOTIDE SEQUENCE [LARGE SCALE GENOMIC DNA]</scope>
    <source>
        <strain evidence="9">SpSt-1019</strain>
    </source>
</reference>
<keyword evidence="7 8" id="KW-0472">Membrane</keyword>
<evidence type="ECO:0000256" key="4">
    <source>
        <dbReference type="ARBA" id="ARBA00022475"/>
    </source>
</evidence>
<name>A0A7C5P861_9BACT</name>
<feature type="transmembrane region" description="Helical" evidence="8">
    <location>
        <begin position="211"/>
        <end position="244"/>
    </location>
</feature>
<keyword evidence="4" id="KW-1003">Cell membrane</keyword>
<dbReference type="Pfam" id="PF01594">
    <property type="entry name" value="AI-2E_transport"/>
    <property type="match status" value="1"/>
</dbReference>
<feature type="transmembrane region" description="Helical" evidence="8">
    <location>
        <begin position="30"/>
        <end position="49"/>
    </location>
</feature>
<dbReference type="GO" id="GO:0005886">
    <property type="term" value="C:plasma membrane"/>
    <property type="evidence" value="ECO:0007669"/>
    <property type="project" value="UniProtKB-SubCell"/>
</dbReference>
<protein>
    <submittedName>
        <fullName evidence="9">AI-2E family transporter</fullName>
    </submittedName>
</protein>
<feature type="transmembrane region" description="Helical" evidence="8">
    <location>
        <begin position="150"/>
        <end position="168"/>
    </location>
</feature>
<dbReference type="PANTHER" id="PTHR21716">
    <property type="entry name" value="TRANSMEMBRANE PROTEIN"/>
    <property type="match status" value="1"/>
</dbReference>